<keyword evidence="3" id="KW-1185">Reference proteome</keyword>
<proteinExistence type="inferred from homology"/>
<comment type="caution">
    <text evidence="2">The sequence shown here is derived from an EMBL/GenBank/DDBJ whole genome shotgun (WGS) entry which is preliminary data.</text>
</comment>
<sequence>MNAARVARMEQLLQAALSPVQLEVVDDSARHAGHAGARDGRGHFNVRIVSTAFAGLRPLARHRAVYAALGDMMQTDIHALGVQAQTPEEAGLA</sequence>
<dbReference type="GO" id="GO:0051301">
    <property type="term" value="P:cell division"/>
    <property type="evidence" value="ECO:0007669"/>
    <property type="project" value="UniProtKB-KW"/>
</dbReference>
<dbReference type="OrthoDB" id="9801469at2"/>
<evidence type="ECO:0000313" key="2">
    <source>
        <dbReference type="EMBL" id="KRG78160.1"/>
    </source>
</evidence>
<dbReference type="Gene3D" id="3.30.300.90">
    <property type="entry name" value="BolA-like"/>
    <property type="match status" value="1"/>
</dbReference>
<dbReference type="PANTHER" id="PTHR46230:SF7">
    <property type="entry name" value="BOLA-LIKE PROTEIN 1"/>
    <property type="match status" value="1"/>
</dbReference>
<dbReference type="STRING" id="336566.ABB30_05450"/>
<dbReference type="PIRSF" id="PIRSF003113">
    <property type="entry name" value="BolA"/>
    <property type="match status" value="1"/>
</dbReference>
<evidence type="ECO:0000313" key="3">
    <source>
        <dbReference type="Proteomes" id="UP000050956"/>
    </source>
</evidence>
<dbReference type="InterPro" id="IPR002634">
    <property type="entry name" value="BolA"/>
</dbReference>
<evidence type="ECO:0000256" key="1">
    <source>
        <dbReference type="RuleBase" id="RU003860"/>
    </source>
</evidence>
<protein>
    <submittedName>
        <fullName evidence="2">Cell division protein BolA</fullName>
    </submittedName>
</protein>
<dbReference type="SUPFAM" id="SSF82657">
    <property type="entry name" value="BolA-like"/>
    <property type="match status" value="1"/>
</dbReference>
<dbReference type="RefSeq" id="WP_057637293.1">
    <property type="nucleotide sequence ID" value="NZ_LDJM01000012.1"/>
</dbReference>
<accession>A0A0R0D8Y9</accession>
<keyword evidence="2" id="KW-0132">Cell division</keyword>
<organism evidence="2 3">
    <name type="scientific">Stenotrophomonas ginsengisoli</name>
    <dbReference type="NCBI Taxonomy" id="336566"/>
    <lineage>
        <taxon>Bacteria</taxon>
        <taxon>Pseudomonadati</taxon>
        <taxon>Pseudomonadota</taxon>
        <taxon>Gammaproteobacteria</taxon>
        <taxon>Lysobacterales</taxon>
        <taxon>Lysobacteraceae</taxon>
        <taxon>Stenotrophomonas</taxon>
    </lineage>
</organism>
<name>A0A0R0D8Y9_9GAMM</name>
<reference evidence="2 3" key="1">
    <citation type="submission" date="2015-05" db="EMBL/GenBank/DDBJ databases">
        <title>Genome sequencing and analysis of members of genus Stenotrophomonas.</title>
        <authorList>
            <person name="Patil P.P."/>
            <person name="Midha S."/>
            <person name="Patil P.B."/>
        </authorList>
    </citation>
    <scope>NUCLEOTIDE SEQUENCE [LARGE SCALE GENOMIC DNA]</scope>
    <source>
        <strain evidence="2 3">DSM 24757</strain>
    </source>
</reference>
<dbReference type="Proteomes" id="UP000050956">
    <property type="component" value="Unassembled WGS sequence"/>
</dbReference>
<dbReference type="GO" id="GO:0016226">
    <property type="term" value="P:iron-sulfur cluster assembly"/>
    <property type="evidence" value="ECO:0007669"/>
    <property type="project" value="TreeGrafter"/>
</dbReference>
<dbReference type="AlphaFoldDB" id="A0A0R0D8Y9"/>
<keyword evidence="2" id="KW-0131">Cell cycle</keyword>
<dbReference type="EMBL" id="LDJM01000012">
    <property type="protein sequence ID" value="KRG78160.1"/>
    <property type="molecule type" value="Genomic_DNA"/>
</dbReference>
<gene>
    <name evidence="2" type="ORF">ABB30_05450</name>
</gene>
<dbReference type="PANTHER" id="PTHR46230">
    <property type="match status" value="1"/>
</dbReference>
<dbReference type="Pfam" id="PF01722">
    <property type="entry name" value="BolA"/>
    <property type="match status" value="1"/>
</dbReference>
<dbReference type="PATRIC" id="fig|336566.3.peg.430"/>
<comment type="similarity">
    <text evidence="1">Belongs to the BolA/IbaG family.</text>
</comment>
<dbReference type="InterPro" id="IPR036065">
    <property type="entry name" value="BolA-like_sf"/>
</dbReference>